<dbReference type="GO" id="GO:0016020">
    <property type="term" value="C:membrane"/>
    <property type="evidence" value="ECO:0007669"/>
    <property type="project" value="UniProtKB-SubCell"/>
</dbReference>
<evidence type="ECO:0000256" key="2">
    <source>
        <dbReference type="ARBA" id="ARBA00023136"/>
    </source>
</evidence>
<dbReference type="STRING" id="592050.SAMN05421875_1161"/>
<gene>
    <name evidence="6" type="ORF">SAMN05421875_1161</name>
</gene>
<keyword evidence="2 4" id="KW-0472">Membrane</keyword>
<dbReference type="SUPFAM" id="SSF103088">
    <property type="entry name" value="OmpA-like"/>
    <property type="match status" value="1"/>
</dbReference>
<dbReference type="RefSeq" id="WP_092698709.1">
    <property type="nucleotide sequence ID" value="NZ_FNQJ01000016.1"/>
</dbReference>
<proteinExistence type="predicted"/>
<dbReference type="Gene3D" id="3.30.1330.60">
    <property type="entry name" value="OmpA-like domain"/>
    <property type="match status" value="1"/>
</dbReference>
<reference evidence="7" key="1">
    <citation type="submission" date="2016-10" db="EMBL/GenBank/DDBJ databases">
        <authorList>
            <person name="Varghese N."/>
            <person name="Submissions S."/>
        </authorList>
    </citation>
    <scope>NUCLEOTIDE SEQUENCE [LARGE SCALE GENOMIC DNA]</scope>
    <source>
        <strain evidence="7">DSM 25157</strain>
    </source>
</reference>
<dbReference type="Pfam" id="PF13677">
    <property type="entry name" value="MotB_plug"/>
    <property type="match status" value="1"/>
</dbReference>
<keyword evidence="6" id="KW-0282">Flagellum</keyword>
<keyword evidence="4" id="KW-0812">Transmembrane</keyword>
<dbReference type="AlphaFoldDB" id="A0A1H4BVW0"/>
<evidence type="ECO:0000259" key="5">
    <source>
        <dbReference type="Pfam" id="PF13677"/>
    </source>
</evidence>
<feature type="transmembrane region" description="Helical" evidence="4">
    <location>
        <begin position="20"/>
        <end position="46"/>
    </location>
</feature>
<feature type="region of interest" description="Disordered" evidence="3">
    <location>
        <begin position="221"/>
        <end position="241"/>
    </location>
</feature>
<evidence type="ECO:0000256" key="4">
    <source>
        <dbReference type="SAM" id="Phobius"/>
    </source>
</evidence>
<keyword evidence="7" id="KW-1185">Reference proteome</keyword>
<evidence type="ECO:0000313" key="6">
    <source>
        <dbReference type="EMBL" id="SEA51972.1"/>
    </source>
</evidence>
<name>A0A1H4BVW0_9BURK</name>
<protein>
    <submittedName>
        <fullName evidence="6">Flagellar motor protein MotB</fullName>
    </submittedName>
</protein>
<accession>A0A1H4BVW0</accession>
<comment type="subcellular location">
    <subcellularLocation>
        <location evidence="1">Membrane</location>
    </subcellularLocation>
</comment>
<keyword evidence="6" id="KW-0969">Cilium</keyword>
<evidence type="ECO:0000313" key="7">
    <source>
        <dbReference type="Proteomes" id="UP000199002"/>
    </source>
</evidence>
<dbReference type="InterPro" id="IPR036737">
    <property type="entry name" value="OmpA-like_sf"/>
</dbReference>
<feature type="domain" description="Motility protein B-like N-terminal" evidence="5">
    <location>
        <begin position="12"/>
        <end position="50"/>
    </location>
</feature>
<evidence type="ECO:0000256" key="1">
    <source>
        <dbReference type="ARBA" id="ARBA00004370"/>
    </source>
</evidence>
<evidence type="ECO:0000256" key="3">
    <source>
        <dbReference type="SAM" id="MobiDB-lite"/>
    </source>
</evidence>
<dbReference type="Proteomes" id="UP000199002">
    <property type="component" value="Unassembled WGS sequence"/>
</dbReference>
<keyword evidence="6" id="KW-0966">Cell projection</keyword>
<dbReference type="InterPro" id="IPR025713">
    <property type="entry name" value="MotB-like_N_dom"/>
</dbReference>
<dbReference type="GeneID" id="34232211"/>
<dbReference type="EMBL" id="FNQJ01000016">
    <property type="protein sequence ID" value="SEA51972.1"/>
    <property type="molecule type" value="Genomic_DNA"/>
</dbReference>
<organism evidence="6 7">
    <name type="scientific">Acidovorax soli</name>
    <dbReference type="NCBI Taxonomy" id="592050"/>
    <lineage>
        <taxon>Bacteria</taxon>
        <taxon>Pseudomonadati</taxon>
        <taxon>Pseudomonadota</taxon>
        <taxon>Betaproteobacteria</taxon>
        <taxon>Burkholderiales</taxon>
        <taxon>Comamonadaceae</taxon>
        <taxon>Acidovorax</taxon>
    </lineage>
</organism>
<sequence length="241" mass="26809">MFGLKSSKARRGRDEGEKPFWISFSDLMTALMVLFLVSMAVALMAITQKQKTIDDTIELRKKTIEQCLADVKGVTDQPQFKGVTVHGNSIDFGTVVQFANGLHSFEKPADEKFIRSFVPEVLKVARAQSCEAWLKRVVVEGFASRAGNYLYNLNLSYLRSQRVLCALLNSQAPDAIAEADRKLIQTLFLVGGSSFNTADNDGAARMRRVEIKLEFRDFGSKADPVPDIPLDPGKTCPNDQR</sequence>
<keyword evidence="4" id="KW-1133">Transmembrane helix</keyword>